<keyword evidence="2" id="KW-0805">Transcription regulation</keyword>
<sequence length="676" mass="75320">MFCHRKSSFKPDSALIGRFQSLYDKTLIGRPADSHDAKIQSSEGQDGVTPSLGANKKVKGNAGGANDFFSFDGCVPTENFQSLITEQWLTPRGHDTSQIPLQFKNTTMQNAIDLQSQNIPQALSRTNDTGSMMDLEFGDQLGGQVDSNFQKGVNPSHLWMGLDPVAPQNVLTPNEFVNQGAYPGYMGLTTQSSDMAQSSSSQRPWNDGGKGIKDDFLARSQSKKFRYHTILRASTAMINSSEDSPVSYLNKGQVYHLTVEDTNSTKVDSGSYQYQTFIRISFGEDQQRSDPAVFWQLWRSGRASNESQKNGQPKAVEYAGQNNSLMQLENESLDGFSVTWTKNPVEGIARCSIPIRFNFLSTDFTLSKGVKGMQVRLCAKTKQLWDTSPEKNETSFCNVKLFRDHGAERKLSNDAVSLRKKMEKLKLQLKEPPPPEPMSKRKRGSVSSKSKPNESPSDQTLFGNPYQTNYQNQIQRKLEAMQISAQSCLPENPLVLRAAEKDDPELHPTQYLHPSLEKMDGNDYRRSSSSGKSSYQNSDSMEKEMPSSSTATSNVGEAFDDALSTISFNSERSTGPAACFYIKLCKNDEPTNEYYRAIYPRGRTVHDLKSALSHKILPDPADIAQILYINPAGLKVVVDDEFVQEIAEGQSMILRIIDIPSEAISNGGKYEIRLEY</sequence>
<protein>
    <submittedName>
        <fullName evidence="8">CP2 transcription factor-domain-containing protein</fullName>
    </submittedName>
</protein>
<dbReference type="GO" id="GO:0000978">
    <property type="term" value="F:RNA polymerase II cis-regulatory region sequence-specific DNA binding"/>
    <property type="evidence" value="ECO:0007669"/>
    <property type="project" value="TreeGrafter"/>
</dbReference>
<accession>A0A9W9TNY8</accession>
<feature type="region of interest" description="Disordered" evidence="6">
    <location>
        <begin position="501"/>
        <end position="554"/>
    </location>
</feature>
<dbReference type="GO" id="GO:0001228">
    <property type="term" value="F:DNA-binding transcription activator activity, RNA polymerase II-specific"/>
    <property type="evidence" value="ECO:0007669"/>
    <property type="project" value="TreeGrafter"/>
</dbReference>
<keyword evidence="5" id="KW-0539">Nucleus</keyword>
<keyword evidence="3" id="KW-0238">DNA-binding</keyword>
<dbReference type="AlphaFoldDB" id="A0A9W9TNY8"/>
<evidence type="ECO:0000256" key="1">
    <source>
        <dbReference type="ARBA" id="ARBA00004123"/>
    </source>
</evidence>
<feature type="region of interest" description="Disordered" evidence="6">
    <location>
        <begin position="33"/>
        <end position="54"/>
    </location>
</feature>
<dbReference type="InterPro" id="IPR040167">
    <property type="entry name" value="TF_CP2-like"/>
</dbReference>
<evidence type="ECO:0000256" key="2">
    <source>
        <dbReference type="ARBA" id="ARBA00023015"/>
    </source>
</evidence>
<dbReference type="PANTHER" id="PTHR11037:SF20">
    <property type="entry name" value="PROTEIN GRAINYHEAD"/>
    <property type="match status" value="1"/>
</dbReference>
<evidence type="ECO:0000256" key="5">
    <source>
        <dbReference type="ARBA" id="ARBA00023242"/>
    </source>
</evidence>
<organism evidence="8 9">
    <name type="scientific">Penicillium citrinum</name>
    <dbReference type="NCBI Taxonomy" id="5077"/>
    <lineage>
        <taxon>Eukaryota</taxon>
        <taxon>Fungi</taxon>
        <taxon>Dikarya</taxon>
        <taxon>Ascomycota</taxon>
        <taxon>Pezizomycotina</taxon>
        <taxon>Eurotiomycetes</taxon>
        <taxon>Eurotiomycetidae</taxon>
        <taxon>Eurotiales</taxon>
        <taxon>Aspergillaceae</taxon>
        <taxon>Penicillium</taxon>
    </lineage>
</organism>
<dbReference type="Pfam" id="PF04516">
    <property type="entry name" value="CP2"/>
    <property type="match status" value="1"/>
</dbReference>
<feature type="compositionally biased region" description="Basic and acidic residues" evidence="6">
    <location>
        <begin position="515"/>
        <end position="526"/>
    </location>
</feature>
<feature type="compositionally biased region" description="Polar residues" evidence="6">
    <location>
        <begin position="453"/>
        <end position="465"/>
    </location>
</feature>
<proteinExistence type="predicted"/>
<dbReference type="InterPro" id="IPR057520">
    <property type="entry name" value="GRHL1/CP2_C"/>
</dbReference>
<dbReference type="PROSITE" id="PS51968">
    <property type="entry name" value="GRH_CP2_DB"/>
    <property type="match status" value="1"/>
</dbReference>
<reference evidence="8" key="1">
    <citation type="submission" date="2022-11" db="EMBL/GenBank/DDBJ databases">
        <authorList>
            <person name="Petersen C."/>
        </authorList>
    </citation>
    <scope>NUCLEOTIDE SEQUENCE</scope>
    <source>
        <strain evidence="8">IBT 23319</strain>
    </source>
</reference>
<dbReference type="PANTHER" id="PTHR11037">
    <property type="entry name" value="TRANSCRIPTION FACTOR CP2"/>
    <property type="match status" value="1"/>
</dbReference>
<evidence type="ECO:0000256" key="6">
    <source>
        <dbReference type="SAM" id="MobiDB-lite"/>
    </source>
</evidence>
<dbReference type="EMBL" id="JAPQKT010000004">
    <property type="protein sequence ID" value="KAJ5233601.1"/>
    <property type="molecule type" value="Genomic_DNA"/>
</dbReference>
<evidence type="ECO:0000256" key="4">
    <source>
        <dbReference type="ARBA" id="ARBA00023163"/>
    </source>
</evidence>
<dbReference type="OrthoDB" id="7680836at2759"/>
<dbReference type="InterPro" id="IPR007604">
    <property type="entry name" value="CP2"/>
</dbReference>
<dbReference type="Pfam" id="PF25416">
    <property type="entry name" value="GRHL1_C"/>
    <property type="match status" value="1"/>
</dbReference>
<reference evidence="8" key="2">
    <citation type="journal article" date="2023" name="IMA Fungus">
        <title>Comparative genomic study of the Penicillium genus elucidates a diverse pangenome and 15 lateral gene transfer events.</title>
        <authorList>
            <person name="Petersen C."/>
            <person name="Sorensen T."/>
            <person name="Nielsen M.R."/>
            <person name="Sondergaard T.E."/>
            <person name="Sorensen J.L."/>
            <person name="Fitzpatrick D.A."/>
            <person name="Frisvad J.C."/>
            <person name="Nielsen K.L."/>
        </authorList>
    </citation>
    <scope>NUCLEOTIDE SEQUENCE</scope>
    <source>
        <strain evidence="8">IBT 23319</strain>
    </source>
</reference>
<keyword evidence="9" id="KW-1185">Reference proteome</keyword>
<evidence type="ECO:0000259" key="7">
    <source>
        <dbReference type="PROSITE" id="PS51968"/>
    </source>
</evidence>
<gene>
    <name evidence="8" type="ORF">N7469_005367</name>
</gene>
<evidence type="ECO:0000313" key="9">
    <source>
        <dbReference type="Proteomes" id="UP001147733"/>
    </source>
</evidence>
<name>A0A9W9TNY8_PENCI</name>
<feature type="region of interest" description="Disordered" evidence="6">
    <location>
        <begin position="425"/>
        <end position="465"/>
    </location>
</feature>
<dbReference type="GeneID" id="81383454"/>
<feature type="compositionally biased region" description="Low complexity" evidence="6">
    <location>
        <begin position="527"/>
        <end position="539"/>
    </location>
</feature>
<dbReference type="GO" id="GO:0005634">
    <property type="term" value="C:nucleus"/>
    <property type="evidence" value="ECO:0007669"/>
    <property type="project" value="UniProtKB-SubCell"/>
</dbReference>
<comment type="caution">
    <text evidence="8">The sequence shown here is derived from an EMBL/GenBank/DDBJ whole genome shotgun (WGS) entry which is preliminary data.</text>
</comment>
<evidence type="ECO:0000313" key="8">
    <source>
        <dbReference type="EMBL" id="KAJ5233601.1"/>
    </source>
</evidence>
<feature type="domain" description="Grh/CP2 DB" evidence="7">
    <location>
        <begin position="223"/>
        <end position="462"/>
    </location>
</feature>
<evidence type="ECO:0000256" key="3">
    <source>
        <dbReference type="ARBA" id="ARBA00023125"/>
    </source>
</evidence>
<dbReference type="Proteomes" id="UP001147733">
    <property type="component" value="Unassembled WGS sequence"/>
</dbReference>
<keyword evidence="4" id="KW-0804">Transcription</keyword>
<dbReference type="RefSeq" id="XP_056501101.1">
    <property type="nucleotide sequence ID" value="XM_056644287.1"/>
</dbReference>
<comment type="subcellular location">
    <subcellularLocation>
        <location evidence="1">Nucleus</location>
    </subcellularLocation>
</comment>